<proteinExistence type="predicted"/>
<keyword evidence="1" id="KW-0472">Membrane</keyword>
<dbReference type="EMBL" id="CZAP01000001">
    <property type="protein sequence ID" value="CUO84215.1"/>
    <property type="molecule type" value="Genomic_DNA"/>
</dbReference>
<accession>A0A174IGK6</accession>
<reference evidence="2 3" key="1">
    <citation type="submission" date="2015-09" db="EMBL/GenBank/DDBJ databases">
        <authorList>
            <consortium name="Pathogen Informatics"/>
        </authorList>
    </citation>
    <scope>NUCLEOTIDE SEQUENCE [LARGE SCALE GENOMIC DNA]</scope>
    <source>
        <strain evidence="2 3">2789STDY5834899</strain>
    </source>
</reference>
<feature type="transmembrane region" description="Helical" evidence="1">
    <location>
        <begin position="49"/>
        <end position="71"/>
    </location>
</feature>
<sequence>MSDDNDGIEIDGDDIGGEIVNQMVLNKVQDLMKKIFERLAARFGVKKSIAGIIIAILIPALFVVIPMLSLTKENKIVELGKNNTQMEYSEILIGVYSVLIYCDNSKQMSKTAEIQLYKNGEYRLIMVGEYAPEYIRLTVDNEGKLISDKIGTGTISYKKELDKTTLVFTKGRYTWKLIK</sequence>
<keyword evidence="1" id="KW-0812">Transmembrane</keyword>
<protein>
    <recommendedName>
        <fullName evidence="4">Transmembrane protein</fullName>
    </recommendedName>
</protein>
<name>A0A174IGK6_BACT4</name>
<dbReference type="Proteomes" id="UP000095576">
    <property type="component" value="Unassembled WGS sequence"/>
</dbReference>
<dbReference type="RefSeq" id="WP_055298388.1">
    <property type="nucleotide sequence ID" value="NZ_CZAP01000001.1"/>
</dbReference>
<evidence type="ECO:0000256" key="1">
    <source>
        <dbReference type="SAM" id="Phobius"/>
    </source>
</evidence>
<dbReference type="AlphaFoldDB" id="A0A174IGK6"/>
<evidence type="ECO:0000313" key="2">
    <source>
        <dbReference type="EMBL" id="CUO84215.1"/>
    </source>
</evidence>
<organism evidence="2 3">
    <name type="scientific">Bacteroides thetaiotaomicron</name>
    <dbReference type="NCBI Taxonomy" id="818"/>
    <lineage>
        <taxon>Bacteria</taxon>
        <taxon>Pseudomonadati</taxon>
        <taxon>Bacteroidota</taxon>
        <taxon>Bacteroidia</taxon>
        <taxon>Bacteroidales</taxon>
        <taxon>Bacteroidaceae</taxon>
        <taxon>Bacteroides</taxon>
    </lineage>
</organism>
<gene>
    <name evidence="2" type="ORF">ERS852511_00291</name>
</gene>
<keyword evidence="1" id="KW-1133">Transmembrane helix</keyword>
<evidence type="ECO:0000313" key="3">
    <source>
        <dbReference type="Proteomes" id="UP000095576"/>
    </source>
</evidence>
<evidence type="ECO:0008006" key="4">
    <source>
        <dbReference type="Google" id="ProtNLM"/>
    </source>
</evidence>